<sequence>MFHSPSSPWPCLDPKLHTMVKLGLDVDLRLDVGLRLDIHPYHIRQLLHAPCQSVVSLPKLFKNDATLILKASTAVSVLLQLVNKDP</sequence>
<reference evidence="1 2" key="1">
    <citation type="submission" date="2018-06" db="EMBL/GenBank/DDBJ databases">
        <title>Genome analysis of cellulolytic fungus Trichoderma lentiforme CFAM-422.</title>
        <authorList>
            <person name="Steindorff A.S."/>
            <person name="Formighieri E.F."/>
            <person name="Midorikawa G.E.O."/>
            <person name="Tamietti M.S."/>
            <person name="Ramos E.Z."/>
            <person name="Silva A.S."/>
            <person name="Bon E.P.S."/>
            <person name="Mendes T.D."/>
            <person name="Damaso M.C.T."/>
            <person name="Favaro L.C.L."/>
        </authorList>
    </citation>
    <scope>NUCLEOTIDE SEQUENCE [LARGE SCALE GENOMIC DNA]</scope>
    <source>
        <strain evidence="1 2">CFAM-422</strain>
    </source>
</reference>
<dbReference type="AlphaFoldDB" id="A0A9P5CGA7"/>
<dbReference type="Proteomes" id="UP000801864">
    <property type="component" value="Unassembled WGS sequence"/>
</dbReference>
<proteinExistence type="predicted"/>
<organism evidence="1 2">
    <name type="scientific">Trichoderma lentiforme</name>
    <dbReference type="NCBI Taxonomy" id="1567552"/>
    <lineage>
        <taxon>Eukaryota</taxon>
        <taxon>Fungi</taxon>
        <taxon>Dikarya</taxon>
        <taxon>Ascomycota</taxon>
        <taxon>Pezizomycotina</taxon>
        <taxon>Sordariomycetes</taxon>
        <taxon>Hypocreomycetidae</taxon>
        <taxon>Hypocreales</taxon>
        <taxon>Hypocreaceae</taxon>
        <taxon>Trichoderma</taxon>
    </lineage>
</organism>
<protein>
    <submittedName>
        <fullName evidence="1">Uncharacterized protein</fullName>
    </submittedName>
</protein>
<evidence type="ECO:0000313" key="1">
    <source>
        <dbReference type="EMBL" id="KAF3076545.1"/>
    </source>
</evidence>
<name>A0A9P5CGA7_9HYPO</name>
<keyword evidence="2" id="KW-1185">Reference proteome</keyword>
<gene>
    <name evidence="1" type="ORF">CFAM422_001387</name>
</gene>
<comment type="caution">
    <text evidence="1">The sequence shown here is derived from an EMBL/GenBank/DDBJ whole genome shotgun (WGS) entry which is preliminary data.</text>
</comment>
<dbReference type="EMBL" id="QLNT01000002">
    <property type="protein sequence ID" value="KAF3076545.1"/>
    <property type="molecule type" value="Genomic_DNA"/>
</dbReference>
<accession>A0A9P5CGA7</accession>
<evidence type="ECO:0000313" key="2">
    <source>
        <dbReference type="Proteomes" id="UP000801864"/>
    </source>
</evidence>